<reference evidence="3" key="1">
    <citation type="submission" date="2022-11" db="UniProtKB">
        <authorList>
            <consortium name="WormBaseParasite"/>
        </authorList>
    </citation>
    <scope>IDENTIFICATION</scope>
</reference>
<accession>A0A915PKE4</accession>
<evidence type="ECO:0000313" key="2">
    <source>
        <dbReference type="Proteomes" id="UP000887581"/>
    </source>
</evidence>
<evidence type="ECO:0000256" key="1">
    <source>
        <dbReference type="SAM" id="MobiDB-lite"/>
    </source>
</evidence>
<sequence>MQQSRPYHLRHDMQLSHPGDDGTPEEVNCCTISAQGSDSIENTLLNQLIQKMQEGNCSQRMEMSLKRDLHSVIGIRVMLWRS</sequence>
<protein>
    <submittedName>
        <fullName evidence="3">Uncharacterized protein</fullName>
    </submittedName>
</protein>
<dbReference type="Proteomes" id="UP000887581">
    <property type="component" value="Unplaced"/>
</dbReference>
<feature type="region of interest" description="Disordered" evidence="1">
    <location>
        <begin position="1"/>
        <end position="26"/>
    </location>
</feature>
<keyword evidence="2" id="KW-1185">Reference proteome</keyword>
<organism evidence="2 3">
    <name type="scientific">Setaria digitata</name>
    <dbReference type="NCBI Taxonomy" id="48799"/>
    <lineage>
        <taxon>Eukaryota</taxon>
        <taxon>Metazoa</taxon>
        <taxon>Ecdysozoa</taxon>
        <taxon>Nematoda</taxon>
        <taxon>Chromadorea</taxon>
        <taxon>Rhabditida</taxon>
        <taxon>Spirurina</taxon>
        <taxon>Spiruromorpha</taxon>
        <taxon>Filarioidea</taxon>
        <taxon>Setariidae</taxon>
        <taxon>Setaria</taxon>
    </lineage>
</organism>
<evidence type="ECO:0000313" key="3">
    <source>
        <dbReference type="WBParaSite" id="sdigi.contig117.g4661.t1"/>
    </source>
</evidence>
<dbReference type="WBParaSite" id="sdigi.contig117.g4661.t1">
    <property type="protein sequence ID" value="sdigi.contig117.g4661.t1"/>
    <property type="gene ID" value="sdigi.contig117.g4661"/>
</dbReference>
<name>A0A915PKE4_9BILA</name>
<feature type="compositionally biased region" description="Basic and acidic residues" evidence="1">
    <location>
        <begin position="9"/>
        <end position="20"/>
    </location>
</feature>
<dbReference type="AlphaFoldDB" id="A0A915PKE4"/>
<proteinExistence type="predicted"/>